<dbReference type="AlphaFoldDB" id="A0A8G0PKQ5"/>
<feature type="compositionally biased region" description="Polar residues" evidence="1">
    <location>
        <begin position="93"/>
        <end position="109"/>
    </location>
</feature>
<dbReference type="Proteomes" id="UP000826661">
    <property type="component" value="Chromosome VII"/>
</dbReference>
<gene>
    <name evidence="2" type="ORF">H0G86_011942</name>
</gene>
<name>A0A8G0PKQ5_9HYPO</name>
<evidence type="ECO:0000313" key="3">
    <source>
        <dbReference type="Proteomes" id="UP000826661"/>
    </source>
</evidence>
<organism evidence="2 3">
    <name type="scientific">Trichoderma simmonsii</name>
    <dbReference type="NCBI Taxonomy" id="1491479"/>
    <lineage>
        <taxon>Eukaryota</taxon>
        <taxon>Fungi</taxon>
        <taxon>Dikarya</taxon>
        <taxon>Ascomycota</taxon>
        <taxon>Pezizomycotina</taxon>
        <taxon>Sordariomycetes</taxon>
        <taxon>Hypocreomycetidae</taxon>
        <taxon>Hypocreales</taxon>
        <taxon>Hypocreaceae</taxon>
        <taxon>Trichoderma</taxon>
    </lineage>
</organism>
<evidence type="ECO:0000313" key="2">
    <source>
        <dbReference type="EMBL" id="QYT05047.1"/>
    </source>
</evidence>
<sequence length="154" mass="16825">MMLRSAKTSLAARRTSSQCHSCLPSSSAALAATSALKTTQRAYLNVRAQGKSAVTESPAHRPFNVTSEGQVQPSASTRPNETDESLIGKTRSESSNNSMPKNINRSLGVSESVEGQVANTFRRLSPHVRARSIRDRDAWLARVNAQRKQWPFAD</sequence>
<reference evidence="2 3" key="1">
    <citation type="journal article" date="2021" name="BMC Genomics">
        <title>Telomere-to-telomere genome assembly of asparaginase-producing Trichoderma simmonsii.</title>
        <authorList>
            <person name="Chung D."/>
            <person name="Kwon Y.M."/>
            <person name="Yang Y."/>
        </authorList>
    </citation>
    <scope>NUCLEOTIDE SEQUENCE [LARGE SCALE GENOMIC DNA]</scope>
    <source>
        <strain evidence="2 3">GH-Sj1</strain>
    </source>
</reference>
<accession>A0A8G0PKQ5</accession>
<evidence type="ECO:0000256" key="1">
    <source>
        <dbReference type="SAM" id="MobiDB-lite"/>
    </source>
</evidence>
<feature type="region of interest" description="Disordered" evidence="1">
    <location>
        <begin position="48"/>
        <end position="110"/>
    </location>
</feature>
<protein>
    <submittedName>
        <fullName evidence="2">Acetolactate synthase catalytic subunit</fullName>
    </submittedName>
</protein>
<feature type="compositionally biased region" description="Polar residues" evidence="1">
    <location>
        <begin position="64"/>
        <end position="79"/>
    </location>
</feature>
<proteinExistence type="predicted"/>
<dbReference type="EMBL" id="CP075870">
    <property type="protein sequence ID" value="QYT05047.1"/>
    <property type="molecule type" value="Genomic_DNA"/>
</dbReference>
<keyword evidence="3" id="KW-1185">Reference proteome</keyword>